<feature type="region of interest" description="Disordered" evidence="1">
    <location>
        <begin position="206"/>
        <end position="227"/>
    </location>
</feature>
<dbReference type="EMBL" id="JAULSU010000005">
    <property type="protein sequence ID" value="KAK0616842.1"/>
    <property type="molecule type" value="Genomic_DNA"/>
</dbReference>
<sequence length="254" mass="27983">MSLVRTIPCDAKDGGARIALYLAVEAGIAQFVRSYISDAAQGASVLAMPKGSRFPLQHHAISKLYLRPLELGRTASPEMVQVLLESGADPNEEFLDQWGERTTPWVSWLKQCGWQKTNSTIHHADTMILLVKAGADTSAPVIENAVGTGLRNLIRKRLLLFASSSSKDRTLVRRKGRELLQLLNTTEPGAGEDSDRELLVDIATKASKRNQRTKRAPEDDFNLAEGAKRQCRPWPAVKRGTKSIFVPGEDPQSI</sequence>
<reference evidence="2" key="1">
    <citation type="submission" date="2023-06" db="EMBL/GenBank/DDBJ databases">
        <title>Genome-scale phylogeny and comparative genomics of the fungal order Sordariales.</title>
        <authorList>
            <consortium name="Lawrence Berkeley National Laboratory"/>
            <person name="Hensen N."/>
            <person name="Bonometti L."/>
            <person name="Westerberg I."/>
            <person name="Brannstrom I.O."/>
            <person name="Guillou S."/>
            <person name="Cros-Aarteil S."/>
            <person name="Calhoun S."/>
            <person name="Haridas S."/>
            <person name="Kuo A."/>
            <person name="Mondo S."/>
            <person name="Pangilinan J."/>
            <person name="Riley R."/>
            <person name="Labutti K."/>
            <person name="Andreopoulos B."/>
            <person name="Lipzen A."/>
            <person name="Chen C."/>
            <person name="Yanf M."/>
            <person name="Daum C."/>
            <person name="Ng V."/>
            <person name="Clum A."/>
            <person name="Steindorff A."/>
            <person name="Ohm R."/>
            <person name="Martin F."/>
            <person name="Silar P."/>
            <person name="Natvig D."/>
            <person name="Lalanne C."/>
            <person name="Gautier V."/>
            <person name="Ament-Velasquez S.L."/>
            <person name="Kruys A."/>
            <person name="Hutchinson M.I."/>
            <person name="Powell A.J."/>
            <person name="Barry K."/>
            <person name="Miller A.N."/>
            <person name="Grigoriev I.V."/>
            <person name="Debuchy R."/>
            <person name="Gladieux P."/>
            <person name="Thoren M.H."/>
            <person name="Johannesson H."/>
        </authorList>
    </citation>
    <scope>NUCLEOTIDE SEQUENCE</scope>
    <source>
        <strain evidence="2">CBS 606.72</strain>
    </source>
</reference>
<dbReference type="InterPro" id="IPR036770">
    <property type="entry name" value="Ankyrin_rpt-contain_sf"/>
</dbReference>
<name>A0AA39WK42_9PEZI</name>
<dbReference type="Gene3D" id="1.25.40.20">
    <property type="entry name" value="Ankyrin repeat-containing domain"/>
    <property type="match status" value="1"/>
</dbReference>
<dbReference type="Proteomes" id="UP001175000">
    <property type="component" value="Unassembled WGS sequence"/>
</dbReference>
<protein>
    <recommendedName>
        <fullName evidence="4">Ankyrin</fullName>
    </recommendedName>
</protein>
<evidence type="ECO:0000313" key="3">
    <source>
        <dbReference type="Proteomes" id="UP001175000"/>
    </source>
</evidence>
<comment type="caution">
    <text evidence="2">The sequence shown here is derived from an EMBL/GenBank/DDBJ whole genome shotgun (WGS) entry which is preliminary data.</text>
</comment>
<accession>A0AA39WK42</accession>
<evidence type="ECO:0008006" key="4">
    <source>
        <dbReference type="Google" id="ProtNLM"/>
    </source>
</evidence>
<dbReference type="AlphaFoldDB" id="A0AA39WK42"/>
<keyword evidence="3" id="KW-1185">Reference proteome</keyword>
<organism evidence="2 3">
    <name type="scientific">Immersiella caudata</name>
    <dbReference type="NCBI Taxonomy" id="314043"/>
    <lineage>
        <taxon>Eukaryota</taxon>
        <taxon>Fungi</taxon>
        <taxon>Dikarya</taxon>
        <taxon>Ascomycota</taxon>
        <taxon>Pezizomycotina</taxon>
        <taxon>Sordariomycetes</taxon>
        <taxon>Sordariomycetidae</taxon>
        <taxon>Sordariales</taxon>
        <taxon>Lasiosphaeriaceae</taxon>
        <taxon>Immersiella</taxon>
    </lineage>
</organism>
<gene>
    <name evidence="2" type="ORF">B0T14DRAFT_253682</name>
</gene>
<evidence type="ECO:0000313" key="2">
    <source>
        <dbReference type="EMBL" id="KAK0616842.1"/>
    </source>
</evidence>
<evidence type="ECO:0000256" key="1">
    <source>
        <dbReference type="SAM" id="MobiDB-lite"/>
    </source>
</evidence>
<proteinExistence type="predicted"/>